<dbReference type="EMBL" id="BMAW01054151">
    <property type="protein sequence ID" value="GFS94966.1"/>
    <property type="molecule type" value="Genomic_DNA"/>
</dbReference>
<evidence type="ECO:0000313" key="1">
    <source>
        <dbReference type="EMBL" id="GFS94966.1"/>
    </source>
</evidence>
<keyword evidence="2" id="KW-1185">Reference proteome</keyword>
<organism evidence="1 2">
    <name type="scientific">Nephila pilipes</name>
    <name type="common">Giant wood spider</name>
    <name type="synonym">Nephila maculata</name>
    <dbReference type="NCBI Taxonomy" id="299642"/>
    <lineage>
        <taxon>Eukaryota</taxon>
        <taxon>Metazoa</taxon>
        <taxon>Ecdysozoa</taxon>
        <taxon>Arthropoda</taxon>
        <taxon>Chelicerata</taxon>
        <taxon>Arachnida</taxon>
        <taxon>Araneae</taxon>
        <taxon>Araneomorphae</taxon>
        <taxon>Entelegynae</taxon>
        <taxon>Araneoidea</taxon>
        <taxon>Nephilidae</taxon>
        <taxon>Nephila</taxon>
    </lineage>
</organism>
<comment type="caution">
    <text evidence="1">The sequence shown here is derived from an EMBL/GenBank/DDBJ whole genome shotgun (WGS) entry which is preliminary data.</text>
</comment>
<dbReference type="OrthoDB" id="6436840at2759"/>
<sequence>MLIQVILGIYFISLSLRGVIKSLYPPVHKRANLFLPCTTGSLPRLPMHMRHWTALRPSSVCAARAIDEFRSSAVYSDRRNVETLSVVQNFGCFEHCCWLKVVVKVHYAHRPVSDCWGAFVFLSG</sequence>
<dbReference type="AlphaFoldDB" id="A0A8X6N5I0"/>
<reference evidence="1" key="1">
    <citation type="submission" date="2020-08" db="EMBL/GenBank/DDBJ databases">
        <title>Multicomponent nature underlies the extraordinary mechanical properties of spider dragline silk.</title>
        <authorList>
            <person name="Kono N."/>
            <person name="Nakamura H."/>
            <person name="Mori M."/>
            <person name="Yoshida Y."/>
            <person name="Ohtoshi R."/>
            <person name="Malay A.D."/>
            <person name="Moran D.A.P."/>
            <person name="Tomita M."/>
            <person name="Numata K."/>
            <person name="Arakawa K."/>
        </authorList>
    </citation>
    <scope>NUCLEOTIDE SEQUENCE</scope>
</reference>
<accession>A0A8X6N5I0</accession>
<protein>
    <submittedName>
        <fullName evidence="1">Uncharacterized protein</fullName>
    </submittedName>
</protein>
<proteinExistence type="predicted"/>
<dbReference type="Proteomes" id="UP000887013">
    <property type="component" value="Unassembled WGS sequence"/>
</dbReference>
<name>A0A8X6N5I0_NEPPI</name>
<evidence type="ECO:0000313" key="2">
    <source>
        <dbReference type="Proteomes" id="UP000887013"/>
    </source>
</evidence>
<gene>
    <name evidence="1" type="ORF">NPIL_537231</name>
</gene>